<accession>C5PFT2</accession>
<dbReference type="SUPFAM" id="SSF50249">
    <property type="entry name" value="Nucleic acid-binding proteins"/>
    <property type="match status" value="1"/>
</dbReference>
<evidence type="ECO:0000256" key="1">
    <source>
        <dbReference type="ARBA" id="ARBA00010254"/>
    </source>
</evidence>
<dbReference type="EMBL" id="ACFW01000049">
    <property type="protein sequence ID" value="EER23385.1"/>
    <property type="molecule type" value="Genomic_DNA"/>
</dbReference>
<dbReference type="Pfam" id="PF00366">
    <property type="entry name" value="Ribosomal_S17"/>
    <property type="match status" value="1"/>
</dbReference>
<dbReference type="GO" id="GO:1990904">
    <property type="term" value="C:ribonucleoprotein complex"/>
    <property type="evidence" value="ECO:0007669"/>
    <property type="project" value="UniProtKB-KW"/>
</dbReference>
<gene>
    <name evidence="5" type="ORF">CPC735_047550</name>
</gene>
<sequence>MNTRSLLCLSRTAASPLGSSFAATACLSSRRPQYFNRPQINAPLSTDTSPSNTNATPSSPPPPPPEESQVNQLTRKPQTPRHSNIKGITHHKTGTVISAGKRDKVVQVVHITTHWDRNLHKYYPLKTRVSVSDPNNSLREGDVIEFSNGFNFGNPKNVVERIIAPFETPISARPPVLTEPERFVDDSVKRMKGSGKKLGPVKRQILEKLLLGGMLSKDRVEHIKLLLAEDSEKTENVRNTAVRA</sequence>
<proteinExistence type="inferred from homology"/>
<organism evidence="5 6">
    <name type="scientific">Coccidioides posadasii (strain C735)</name>
    <name type="common">Valley fever fungus</name>
    <dbReference type="NCBI Taxonomy" id="222929"/>
    <lineage>
        <taxon>Eukaryota</taxon>
        <taxon>Fungi</taxon>
        <taxon>Dikarya</taxon>
        <taxon>Ascomycota</taxon>
        <taxon>Pezizomycotina</taxon>
        <taxon>Eurotiomycetes</taxon>
        <taxon>Eurotiomycetidae</taxon>
        <taxon>Onygenales</taxon>
        <taxon>Onygenaceae</taxon>
        <taxon>Coccidioides</taxon>
    </lineage>
</organism>
<dbReference type="GO" id="GO:0003735">
    <property type="term" value="F:structural constituent of ribosome"/>
    <property type="evidence" value="ECO:0007669"/>
    <property type="project" value="InterPro"/>
</dbReference>
<dbReference type="InterPro" id="IPR000266">
    <property type="entry name" value="Ribosomal_uS17"/>
</dbReference>
<dbReference type="HOGENOM" id="CLU_1050513_0_0_1"/>
<dbReference type="GO" id="GO:0006412">
    <property type="term" value="P:translation"/>
    <property type="evidence" value="ECO:0007669"/>
    <property type="project" value="InterPro"/>
</dbReference>
<dbReference type="PROSITE" id="PS51257">
    <property type="entry name" value="PROKAR_LIPOPROTEIN"/>
    <property type="match status" value="1"/>
</dbReference>
<feature type="region of interest" description="Disordered" evidence="4">
    <location>
        <begin position="37"/>
        <end position="91"/>
    </location>
</feature>
<dbReference type="KEGG" id="cpw:9691000"/>
<keyword evidence="3" id="KW-0687">Ribonucleoprotein</keyword>
<comment type="caution">
    <text evidence="5">The sequence shown here is derived from an EMBL/GenBank/DDBJ whole genome shotgun (WGS) entry which is preliminary data.</text>
</comment>
<dbReference type="GO" id="GO:0005840">
    <property type="term" value="C:ribosome"/>
    <property type="evidence" value="ECO:0007669"/>
    <property type="project" value="UniProtKB-KW"/>
</dbReference>
<feature type="compositionally biased region" description="Low complexity" evidence="4">
    <location>
        <begin position="45"/>
        <end position="57"/>
    </location>
</feature>
<evidence type="ECO:0000256" key="3">
    <source>
        <dbReference type="ARBA" id="ARBA00023274"/>
    </source>
</evidence>
<comment type="similarity">
    <text evidence="1">Belongs to the universal ribosomal protein uS17 family.</text>
</comment>
<dbReference type="OrthoDB" id="274752at2759"/>
<feature type="compositionally biased region" description="Polar residues" evidence="4">
    <location>
        <begin position="69"/>
        <end position="82"/>
    </location>
</feature>
<dbReference type="Proteomes" id="UP000009084">
    <property type="component" value="Unassembled WGS sequence"/>
</dbReference>
<dbReference type="RefSeq" id="XP_003065530.1">
    <property type="nucleotide sequence ID" value="XM_003065484.1"/>
</dbReference>
<evidence type="ECO:0000313" key="6">
    <source>
        <dbReference type="Proteomes" id="UP000009084"/>
    </source>
</evidence>
<name>C5PFT2_COCP7</name>
<keyword evidence="2" id="KW-0689">Ribosomal protein</keyword>
<evidence type="ECO:0000256" key="2">
    <source>
        <dbReference type="ARBA" id="ARBA00022980"/>
    </source>
</evidence>
<dbReference type="Gene3D" id="2.40.50.140">
    <property type="entry name" value="Nucleic acid-binding proteins"/>
    <property type="match status" value="1"/>
</dbReference>
<dbReference type="InterPro" id="IPR012340">
    <property type="entry name" value="NA-bd_OB-fold"/>
</dbReference>
<evidence type="ECO:0000256" key="4">
    <source>
        <dbReference type="SAM" id="MobiDB-lite"/>
    </source>
</evidence>
<protein>
    <submittedName>
        <fullName evidence="5">Uncharacterized protein</fullName>
    </submittedName>
</protein>
<reference evidence="5 6" key="1">
    <citation type="journal article" date="2009" name="Genome Res.">
        <title>Comparative genomic analyses of the human fungal pathogens Coccidioides and their relatives.</title>
        <authorList>
            <person name="Sharpton T.J."/>
            <person name="Stajich J.E."/>
            <person name="Rounsley S.D."/>
            <person name="Gardner M.J."/>
            <person name="Wortman J.R."/>
            <person name="Jordar V.S."/>
            <person name="Maiti R."/>
            <person name="Kodira C.D."/>
            <person name="Neafsey D.E."/>
            <person name="Zeng Q."/>
            <person name="Hung C.-Y."/>
            <person name="McMahan C."/>
            <person name="Muszewska A."/>
            <person name="Grynberg M."/>
            <person name="Mandel M.A."/>
            <person name="Kellner E.M."/>
            <person name="Barker B.M."/>
            <person name="Galgiani J.N."/>
            <person name="Orbach M.J."/>
            <person name="Kirkland T.N."/>
            <person name="Cole G.T."/>
            <person name="Henn M.R."/>
            <person name="Birren B.W."/>
            <person name="Taylor J.W."/>
        </authorList>
    </citation>
    <scope>NUCLEOTIDE SEQUENCE [LARGE SCALE GENOMIC DNA]</scope>
    <source>
        <strain evidence="6">C735</strain>
    </source>
</reference>
<dbReference type="AlphaFoldDB" id="C5PFT2"/>
<dbReference type="VEuPathDB" id="FungiDB:CPC735_047550"/>
<evidence type="ECO:0000313" key="5">
    <source>
        <dbReference type="EMBL" id="EER23385.1"/>
    </source>
</evidence>